<dbReference type="InterPro" id="IPR037185">
    <property type="entry name" value="EmrE-like"/>
</dbReference>
<evidence type="ECO:0000256" key="3">
    <source>
        <dbReference type="ARBA" id="ARBA00022475"/>
    </source>
</evidence>
<dbReference type="GO" id="GO:0015220">
    <property type="term" value="F:choline transmembrane transporter activity"/>
    <property type="evidence" value="ECO:0007669"/>
    <property type="project" value="TreeGrafter"/>
</dbReference>
<keyword evidence="4 8" id="KW-0812">Transmembrane</keyword>
<dbReference type="GO" id="GO:0015297">
    <property type="term" value="F:antiporter activity"/>
    <property type="evidence" value="ECO:0007669"/>
    <property type="project" value="TreeGrafter"/>
</dbReference>
<reference evidence="10 11" key="1">
    <citation type="journal article" date="2014" name="Appl. Environ. Microbiol.">
        <title>Gut symbionts from distinct hosts exhibit genotoxic activity via divergent colibactin biosynthetic pathways.</title>
        <authorList>
            <person name="Engel P."/>
            <person name="Vizcaino M.I."/>
            <person name="Crawford J.M."/>
        </authorList>
    </citation>
    <scope>NUCLEOTIDE SEQUENCE [LARGE SCALE GENOMIC DNA]</scope>
    <source>
        <strain evidence="10 11">PEB0191</strain>
    </source>
</reference>
<dbReference type="PANTHER" id="PTHR30561:SF1">
    <property type="entry name" value="MULTIDRUG TRANSPORTER EMRE"/>
    <property type="match status" value="1"/>
</dbReference>
<keyword evidence="5 9" id="KW-1133">Transmembrane helix</keyword>
<evidence type="ECO:0000256" key="9">
    <source>
        <dbReference type="SAM" id="Phobius"/>
    </source>
</evidence>
<dbReference type="FunFam" id="1.10.3730.20:FF:000001">
    <property type="entry name" value="Quaternary ammonium compound resistance transporter SugE"/>
    <property type="match status" value="1"/>
</dbReference>
<dbReference type="Gene3D" id="1.10.3730.20">
    <property type="match status" value="1"/>
</dbReference>
<dbReference type="InterPro" id="IPR045324">
    <property type="entry name" value="Small_multidrug_res"/>
</dbReference>
<comment type="similarity">
    <text evidence="7 8">Belongs to the drug/metabolite transporter (DMT) superfamily. Small multidrug resistance (SMR) (TC 2.A.7.1) family.</text>
</comment>
<dbReference type="OrthoDB" id="9808638at2"/>
<dbReference type="GO" id="GO:0005886">
    <property type="term" value="C:plasma membrane"/>
    <property type="evidence" value="ECO:0007669"/>
    <property type="project" value="UniProtKB-SubCell"/>
</dbReference>
<keyword evidence="2" id="KW-0813">Transport</keyword>
<dbReference type="GO" id="GO:1990961">
    <property type="term" value="P:xenobiotic detoxification by transmembrane export across the plasma membrane"/>
    <property type="evidence" value="ECO:0007669"/>
    <property type="project" value="UniProtKB-ARBA"/>
</dbReference>
<protein>
    <submittedName>
        <fullName evidence="10">Membrane transporter of cations and cationic drugs</fullName>
    </submittedName>
</protein>
<organism evidence="10 11">
    <name type="scientific">Frischella perrara</name>
    <dbReference type="NCBI Taxonomy" id="1267021"/>
    <lineage>
        <taxon>Bacteria</taxon>
        <taxon>Pseudomonadati</taxon>
        <taxon>Pseudomonadota</taxon>
        <taxon>Gammaproteobacteria</taxon>
        <taxon>Orbales</taxon>
        <taxon>Orbaceae</taxon>
        <taxon>Frischella</taxon>
    </lineage>
</organism>
<dbReference type="AlphaFoldDB" id="A0A0A7S2S6"/>
<comment type="subcellular location">
    <subcellularLocation>
        <location evidence="1 8">Cell membrane</location>
        <topology evidence="1 8">Multi-pass membrane protein</topology>
    </subcellularLocation>
</comment>
<sequence>MKAYLFLFLAIFFEVIGTSFLKLSNQFTNIGQTIVAIGAYLIAFFFLSLVLKTIPIGIAYAIWSGVGIICITLIGLLVFKQNLDFPAFLGLTLIILGVIIINIFSKTTGH</sequence>
<keyword evidence="11" id="KW-1185">Reference proteome</keyword>
<evidence type="ECO:0000313" key="11">
    <source>
        <dbReference type="Proteomes" id="UP000030901"/>
    </source>
</evidence>
<evidence type="ECO:0000256" key="8">
    <source>
        <dbReference type="RuleBase" id="RU003942"/>
    </source>
</evidence>
<dbReference type="RefSeq" id="WP_039104858.1">
    <property type="nucleotide sequence ID" value="NZ_CAMPDX010000042.1"/>
</dbReference>
<dbReference type="GO" id="GO:0015199">
    <property type="term" value="F:amino-acid betaine transmembrane transporter activity"/>
    <property type="evidence" value="ECO:0007669"/>
    <property type="project" value="TreeGrafter"/>
</dbReference>
<evidence type="ECO:0000256" key="7">
    <source>
        <dbReference type="ARBA" id="ARBA00038032"/>
    </source>
</evidence>
<feature type="transmembrane region" description="Helical" evidence="9">
    <location>
        <begin position="58"/>
        <end position="79"/>
    </location>
</feature>
<evidence type="ECO:0000256" key="2">
    <source>
        <dbReference type="ARBA" id="ARBA00022448"/>
    </source>
</evidence>
<feature type="transmembrane region" description="Helical" evidence="9">
    <location>
        <begin position="85"/>
        <end position="104"/>
    </location>
</feature>
<proteinExistence type="inferred from homology"/>
<keyword evidence="6 9" id="KW-0472">Membrane</keyword>
<gene>
    <name evidence="10" type="ORF">FPB0191_01327</name>
</gene>
<dbReference type="GO" id="GO:0031460">
    <property type="term" value="P:glycine betaine transport"/>
    <property type="evidence" value="ECO:0007669"/>
    <property type="project" value="TreeGrafter"/>
</dbReference>
<dbReference type="EMBL" id="CP009056">
    <property type="protein sequence ID" value="AJA45147.1"/>
    <property type="molecule type" value="Genomic_DNA"/>
</dbReference>
<dbReference type="Proteomes" id="UP000030901">
    <property type="component" value="Chromosome"/>
</dbReference>
<accession>A0A0A7S2S6</accession>
<dbReference type="Pfam" id="PF00893">
    <property type="entry name" value="Multi_Drug_Res"/>
    <property type="match status" value="1"/>
</dbReference>
<evidence type="ECO:0000313" key="10">
    <source>
        <dbReference type="EMBL" id="AJA45147.1"/>
    </source>
</evidence>
<evidence type="ECO:0000256" key="4">
    <source>
        <dbReference type="ARBA" id="ARBA00022692"/>
    </source>
</evidence>
<evidence type="ECO:0000256" key="1">
    <source>
        <dbReference type="ARBA" id="ARBA00004651"/>
    </source>
</evidence>
<dbReference type="HOGENOM" id="CLU_133067_0_2_6"/>
<feature type="transmembrane region" description="Helical" evidence="9">
    <location>
        <begin position="33"/>
        <end position="51"/>
    </location>
</feature>
<evidence type="ECO:0000256" key="5">
    <source>
        <dbReference type="ARBA" id="ARBA00022989"/>
    </source>
</evidence>
<keyword evidence="3" id="KW-1003">Cell membrane</keyword>
<name>A0A0A7S2S6_FRIPE</name>
<dbReference type="InterPro" id="IPR000390">
    <property type="entry name" value="Small_drug/metabolite_transptr"/>
</dbReference>
<evidence type="ECO:0000256" key="6">
    <source>
        <dbReference type="ARBA" id="ARBA00023136"/>
    </source>
</evidence>
<dbReference type="SUPFAM" id="SSF103481">
    <property type="entry name" value="Multidrug resistance efflux transporter EmrE"/>
    <property type="match status" value="1"/>
</dbReference>
<dbReference type="STRING" id="1267021.FPB0191_01327"/>
<dbReference type="KEGG" id="fpp:FPB0191_01327"/>
<dbReference type="PANTHER" id="PTHR30561">
    <property type="entry name" value="SMR FAMILY PROTON-DEPENDENT DRUG EFFLUX TRANSPORTER SUGE"/>
    <property type="match status" value="1"/>
</dbReference>